<evidence type="ECO:0000313" key="1">
    <source>
        <dbReference type="EMBL" id="MDK6868970.1"/>
    </source>
</evidence>
<gene>
    <name evidence="1" type="ORF">QP354_07800</name>
</gene>
<dbReference type="AlphaFoldDB" id="A0AAW6XR79"/>
<sequence>MFVIFDKNKNSYVKEINERMVSRDYYVDTTNNVKNAFKFTSNNEERLRHFEELLKYEPYTLEFREI</sequence>
<dbReference type="Proteomes" id="UP001232113">
    <property type="component" value="Unassembled WGS sequence"/>
</dbReference>
<evidence type="ECO:0000313" key="2">
    <source>
        <dbReference type="Proteomes" id="UP001232113"/>
    </source>
</evidence>
<dbReference type="RefSeq" id="WP_144842175.1">
    <property type="nucleotide sequence ID" value="NZ_JASOLY010000015.1"/>
</dbReference>
<accession>A0AAW6XR79</accession>
<protein>
    <submittedName>
        <fullName evidence="1">Uncharacterized protein</fullName>
    </submittedName>
</protein>
<reference evidence="1" key="1">
    <citation type="submission" date="2023-05" db="EMBL/GenBank/DDBJ databases">
        <title>Cataloging the Phylogenetic Diversity of Human Bladder Bacteria.</title>
        <authorList>
            <person name="Du J."/>
        </authorList>
    </citation>
    <scope>NUCLEOTIDE SEQUENCE</scope>
    <source>
        <strain evidence="1">UMB6975B</strain>
    </source>
</reference>
<dbReference type="EMBL" id="JASOLY010000015">
    <property type="protein sequence ID" value="MDK6868970.1"/>
    <property type="molecule type" value="Genomic_DNA"/>
</dbReference>
<name>A0AAW6XR79_9LACO</name>
<comment type="caution">
    <text evidence="1">The sequence shown here is derived from an EMBL/GenBank/DDBJ whole genome shotgun (WGS) entry which is preliminary data.</text>
</comment>
<proteinExistence type="predicted"/>
<organism evidence="1 2">
    <name type="scientific">Lactobacillus paragasseri</name>
    <dbReference type="NCBI Taxonomy" id="2107999"/>
    <lineage>
        <taxon>Bacteria</taxon>
        <taxon>Bacillati</taxon>
        <taxon>Bacillota</taxon>
        <taxon>Bacilli</taxon>
        <taxon>Lactobacillales</taxon>
        <taxon>Lactobacillaceae</taxon>
        <taxon>Lactobacillus</taxon>
    </lineage>
</organism>